<sequence length="182" mass="19702">MLMNREKSLLLIVDVQERLAPAIHEGQAIVENCVWLAGVAARVGVPVVVTEHFPGKIGGTVALLRSAAVAAAAQFVSKECFSAQADGCLKATAVEGCRQVIVCGTEAHVCVQQTALDLRWAGKEVFVVADAAGSRDPANRDLAFARMRSHGIEIVSREMVAFEWLQRGGTDLFREVNRDFIR</sequence>
<dbReference type="InterPro" id="IPR000868">
    <property type="entry name" value="Isochorismatase-like_dom"/>
</dbReference>
<dbReference type="Proteomes" id="UP000648984">
    <property type="component" value="Unassembled WGS sequence"/>
</dbReference>
<dbReference type="RefSeq" id="WP_169260682.1">
    <property type="nucleotide sequence ID" value="NZ_WTVQ01000018.1"/>
</dbReference>
<gene>
    <name evidence="2" type="ORF">GPA25_12270</name>
</gene>
<proteinExistence type="predicted"/>
<comment type="caution">
    <text evidence="2">The sequence shown here is derived from an EMBL/GenBank/DDBJ whole genome shotgun (WGS) entry which is preliminary data.</text>
</comment>
<dbReference type="InterPro" id="IPR050993">
    <property type="entry name" value="Isochorismatase_domain"/>
</dbReference>
<organism evidence="2 3">
    <name type="scientific">Aromatoleum diolicum</name>
    <dbReference type="NCBI Taxonomy" id="75796"/>
    <lineage>
        <taxon>Bacteria</taxon>
        <taxon>Pseudomonadati</taxon>
        <taxon>Pseudomonadota</taxon>
        <taxon>Betaproteobacteria</taxon>
        <taxon>Rhodocyclales</taxon>
        <taxon>Rhodocyclaceae</taxon>
        <taxon>Aromatoleum</taxon>
    </lineage>
</organism>
<dbReference type="EMBL" id="WTVQ01000018">
    <property type="protein sequence ID" value="NMG75533.1"/>
    <property type="molecule type" value="Genomic_DNA"/>
</dbReference>
<protein>
    <submittedName>
        <fullName evidence="2">Isochorismatase family protein</fullName>
    </submittedName>
</protein>
<dbReference type="PANTHER" id="PTHR14119">
    <property type="entry name" value="HYDROLASE"/>
    <property type="match status" value="1"/>
</dbReference>
<evidence type="ECO:0000313" key="3">
    <source>
        <dbReference type="Proteomes" id="UP000648984"/>
    </source>
</evidence>
<dbReference type="InterPro" id="IPR036380">
    <property type="entry name" value="Isochorismatase-like_sf"/>
</dbReference>
<dbReference type="Gene3D" id="3.40.50.850">
    <property type="entry name" value="Isochorismatase-like"/>
    <property type="match status" value="1"/>
</dbReference>
<reference evidence="2 3" key="1">
    <citation type="submission" date="2019-12" db="EMBL/GenBank/DDBJ databases">
        <title>Comparative genomics gives insights into the taxonomy of the Azoarcus-Aromatoleum group and reveals separate origins of nif in the plant-associated Azoarcus and non-plant-associated Aromatoleum sub-groups.</title>
        <authorList>
            <person name="Lafos M."/>
            <person name="Maluk M."/>
            <person name="Batista M."/>
            <person name="Junghare M."/>
            <person name="Carmona M."/>
            <person name="Faoro H."/>
            <person name="Cruz L.M."/>
            <person name="Battistoni F."/>
            <person name="De Souza E."/>
            <person name="Pedrosa F."/>
            <person name="Chen W.-M."/>
            <person name="Poole P.S."/>
            <person name="Dixon R.A."/>
            <person name="James E.K."/>
        </authorList>
    </citation>
    <scope>NUCLEOTIDE SEQUENCE [LARGE SCALE GENOMIC DNA]</scope>
    <source>
        <strain evidence="2 3">22Lin</strain>
    </source>
</reference>
<evidence type="ECO:0000259" key="1">
    <source>
        <dbReference type="Pfam" id="PF00857"/>
    </source>
</evidence>
<dbReference type="SUPFAM" id="SSF52499">
    <property type="entry name" value="Isochorismatase-like hydrolases"/>
    <property type="match status" value="1"/>
</dbReference>
<accession>A0ABX1QAW6</accession>
<feature type="domain" description="Isochorismatase-like" evidence="1">
    <location>
        <begin position="8"/>
        <end position="158"/>
    </location>
</feature>
<dbReference type="Pfam" id="PF00857">
    <property type="entry name" value="Isochorismatase"/>
    <property type="match status" value="1"/>
</dbReference>
<evidence type="ECO:0000313" key="2">
    <source>
        <dbReference type="EMBL" id="NMG75533.1"/>
    </source>
</evidence>
<dbReference type="PANTHER" id="PTHR14119:SF3">
    <property type="entry name" value="ISOCHORISMATASE DOMAIN-CONTAINING PROTEIN 2"/>
    <property type="match status" value="1"/>
</dbReference>
<keyword evidence="3" id="KW-1185">Reference proteome</keyword>
<name>A0ABX1QAW6_9RHOO</name>